<evidence type="ECO:0000313" key="2">
    <source>
        <dbReference type="Proteomes" id="UP000272490"/>
    </source>
</evidence>
<dbReference type="RefSeq" id="WP_128673343.1">
    <property type="nucleotide sequence ID" value="NZ_CP124777.1"/>
</dbReference>
<comment type="caution">
    <text evidence="1">The sequence shown here is derived from an EMBL/GenBank/DDBJ whole genome shotgun (WGS) entry which is preliminary data.</text>
</comment>
<name>A0A3P3R0J9_9FIRM</name>
<gene>
    <name evidence="1" type="ORF">EHV10_02975</name>
</gene>
<keyword evidence="2" id="KW-1185">Reference proteome</keyword>
<evidence type="ECO:0000313" key="1">
    <source>
        <dbReference type="EMBL" id="RRJ26987.1"/>
    </source>
</evidence>
<protein>
    <submittedName>
        <fullName evidence="1">DUF5104 domain-containing protein</fullName>
    </submittedName>
</protein>
<dbReference type="OrthoDB" id="2058311at2"/>
<dbReference type="Gene3D" id="3.10.450.50">
    <property type="match status" value="1"/>
</dbReference>
<dbReference type="EMBL" id="RRCO01000001">
    <property type="protein sequence ID" value="RRJ26987.1"/>
    <property type="molecule type" value="Genomic_DNA"/>
</dbReference>
<proteinExistence type="predicted"/>
<reference evidence="1 2" key="1">
    <citation type="submission" date="2018-11" db="EMBL/GenBank/DDBJ databases">
        <title>Genome sequencing of Lachnoanaerobaculum sp. KCOM 2030 (= ChDC B114).</title>
        <authorList>
            <person name="Kook J.-K."/>
            <person name="Park S.-N."/>
            <person name="Lim Y.K."/>
        </authorList>
    </citation>
    <scope>NUCLEOTIDE SEQUENCE [LARGE SCALE GENOMIC DNA]</scope>
    <source>
        <strain evidence="1 2">KCOM 2030</strain>
    </source>
</reference>
<accession>A0A3P3R0J9</accession>
<dbReference type="Proteomes" id="UP000272490">
    <property type="component" value="Unassembled WGS sequence"/>
</dbReference>
<sequence>MKIKVLMGILILSLLTGCTSVVETVKYIHDSGKIDNYIYGDAKVANEYIEKIVQALNTNDRELLVSLFPEYARSKIDNFDEKIDNIFRGYNNNKFSGKIIRYKLDEDNDYESSSDKGKLQKKVYASTTIEFADDGGEYNFPIQIYFLIRPVDDFHENNVGISKFAIDSLNLHFLGDKLDLEKDGYDIYAFGYNSGR</sequence>
<organism evidence="1 2">
    <name type="scientific">Lachnoanaerobaculum gingivalis</name>
    <dbReference type="NCBI Taxonomy" id="2490855"/>
    <lineage>
        <taxon>Bacteria</taxon>
        <taxon>Bacillati</taxon>
        <taxon>Bacillota</taxon>
        <taxon>Clostridia</taxon>
        <taxon>Lachnospirales</taxon>
        <taxon>Lachnospiraceae</taxon>
        <taxon>Lachnoanaerobaculum</taxon>
    </lineage>
</organism>
<dbReference type="AlphaFoldDB" id="A0A3P3R0J9"/>
<dbReference type="PROSITE" id="PS51257">
    <property type="entry name" value="PROKAR_LIPOPROTEIN"/>
    <property type="match status" value="1"/>
</dbReference>